<feature type="compositionally biased region" description="Low complexity" evidence="1">
    <location>
        <begin position="19"/>
        <end position="35"/>
    </location>
</feature>
<feature type="compositionally biased region" description="Low complexity" evidence="1">
    <location>
        <begin position="57"/>
        <end position="83"/>
    </location>
</feature>
<organism evidence="2 3">
    <name type="scientific">Daedalea quercina L-15889</name>
    <dbReference type="NCBI Taxonomy" id="1314783"/>
    <lineage>
        <taxon>Eukaryota</taxon>
        <taxon>Fungi</taxon>
        <taxon>Dikarya</taxon>
        <taxon>Basidiomycota</taxon>
        <taxon>Agaricomycotina</taxon>
        <taxon>Agaricomycetes</taxon>
        <taxon>Polyporales</taxon>
        <taxon>Fomitopsis</taxon>
    </lineage>
</organism>
<feature type="region of interest" description="Disordered" evidence="1">
    <location>
        <begin position="16"/>
        <end position="156"/>
    </location>
</feature>
<dbReference type="EMBL" id="KV429078">
    <property type="protein sequence ID" value="KZT67218.1"/>
    <property type="molecule type" value="Genomic_DNA"/>
</dbReference>
<feature type="compositionally biased region" description="Basic and acidic residues" evidence="1">
    <location>
        <begin position="294"/>
        <end position="305"/>
    </location>
</feature>
<evidence type="ECO:0000313" key="2">
    <source>
        <dbReference type="EMBL" id="KZT67218.1"/>
    </source>
</evidence>
<protein>
    <submittedName>
        <fullName evidence="2">Uncharacterized protein</fullName>
    </submittedName>
</protein>
<evidence type="ECO:0000313" key="3">
    <source>
        <dbReference type="Proteomes" id="UP000076727"/>
    </source>
</evidence>
<feature type="region of interest" description="Disordered" evidence="1">
    <location>
        <begin position="184"/>
        <end position="231"/>
    </location>
</feature>
<feature type="region of interest" description="Disordered" evidence="1">
    <location>
        <begin position="245"/>
        <end position="272"/>
    </location>
</feature>
<gene>
    <name evidence="2" type="ORF">DAEQUDRAFT_767291</name>
</gene>
<evidence type="ECO:0000256" key="1">
    <source>
        <dbReference type="SAM" id="MobiDB-lite"/>
    </source>
</evidence>
<feature type="region of interest" description="Disordered" evidence="1">
    <location>
        <begin position="284"/>
        <end position="333"/>
    </location>
</feature>
<keyword evidence="3" id="KW-1185">Reference proteome</keyword>
<proteinExistence type="predicted"/>
<feature type="compositionally biased region" description="Basic residues" evidence="1">
    <location>
        <begin position="135"/>
        <end position="149"/>
    </location>
</feature>
<dbReference type="Proteomes" id="UP000076727">
    <property type="component" value="Unassembled WGS sequence"/>
</dbReference>
<dbReference type="AlphaFoldDB" id="A0A165NPK6"/>
<dbReference type="OrthoDB" id="2801834at2759"/>
<accession>A0A165NPK6</accession>
<reference evidence="2 3" key="1">
    <citation type="journal article" date="2016" name="Mol. Biol. Evol.">
        <title>Comparative Genomics of Early-Diverging Mushroom-Forming Fungi Provides Insights into the Origins of Lignocellulose Decay Capabilities.</title>
        <authorList>
            <person name="Nagy L.G."/>
            <person name="Riley R."/>
            <person name="Tritt A."/>
            <person name="Adam C."/>
            <person name="Daum C."/>
            <person name="Floudas D."/>
            <person name="Sun H."/>
            <person name="Yadav J.S."/>
            <person name="Pangilinan J."/>
            <person name="Larsson K.H."/>
            <person name="Matsuura K."/>
            <person name="Barry K."/>
            <person name="Labutti K."/>
            <person name="Kuo R."/>
            <person name="Ohm R.A."/>
            <person name="Bhattacharya S.S."/>
            <person name="Shirouzu T."/>
            <person name="Yoshinaga Y."/>
            <person name="Martin F.M."/>
            <person name="Grigoriev I.V."/>
            <person name="Hibbett D.S."/>
        </authorList>
    </citation>
    <scope>NUCLEOTIDE SEQUENCE [LARGE SCALE GENOMIC DNA]</scope>
    <source>
        <strain evidence="2 3">L-15889</strain>
    </source>
</reference>
<name>A0A165NPK6_9APHY</name>
<sequence>MPSSKLLRQIIISRMRVVSPSSASMTPSSAESSPTQKQKRPSCATSNKFSKERLERQQQAQQKQERAPVSAAAAIPNSSSNKSHIMRSMSKLFGKSRGEPVPEPARGRPRQRRAVSGGSVDYERNRTRAPSKSSSTKRKIPMPRGHKAGRAPGYKPVSSLPVAAFGAVQSSKSVAPMNARQINFTAEPNPGSMLPVPKPKRGPSPLSRASWTSPEESVPRSSPIPVSMPLDADHRDDAAMEWEPTLPLPPLMTRSSTTSSSSGSVPRTPIDEDIVMVDVFDADSSADSDSLPMVDDKPAKPEDCQPPHGRPVKPLPAHRHPHAPVEVPSPPPATVDDGTGSIVASDSELERQLWADMNDILGHEDEPARFCLPPQEIPTIASLPAGVPPPIIASTWEGTSFPVIFPDDVALIKFQLEVFSPQAARATPDVVVTPATSRATSRMHVKDAVAPAAASTSSSSLDTLWLELFGPEIDAE</sequence>
<feature type="compositionally biased region" description="Low complexity" evidence="1">
    <location>
        <begin position="251"/>
        <end position="268"/>
    </location>
</feature>